<dbReference type="InterPro" id="IPR019191">
    <property type="entry name" value="Essential_protein_Yae1_N"/>
</dbReference>
<evidence type="ECO:0000256" key="4">
    <source>
        <dbReference type="ARBA" id="ARBA00017286"/>
    </source>
</evidence>
<feature type="domain" description="Essential protein Yae1 N-terminal" evidence="8">
    <location>
        <begin position="72"/>
        <end position="110"/>
    </location>
</feature>
<reference evidence="9" key="1">
    <citation type="submission" date="2023-03" db="EMBL/GenBank/DDBJ databases">
        <title>Massive genome expansion in bonnet fungi (Mycena s.s.) driven by repeated elements and novel gene families across ecological guilds.</title>
        <authorList>
            <consortium name="Lawrence Berkeley National Laboratory"/>
            <person name="Harder C.B."/>
            <person name="Miyauchi S."/>
            <person name="Viragh M."/>
            <person name="Kuo A."/>
            <person name="Thoen E."/>
            <person name="Andreopoulos B."/>
            <person name="Lu D."/>
            <person name="Skrede I."/>
            <person name="Drula E."/>
            <person name="Henrissat B."/>
            <person name="Morin E."/>
            <person name="Kohler A."/>
            <person name="Barry K."/>
            <person name="LaButti K."/>
            <person name="Morin E."/>
            <person name="Salamov A."/>
            <person name="Lipzen A."/>
            <person name="Mereny Z."/>
            <person name="Hegedus B."/>
            <person name="Baldrian P."/>
            <person name="Stursova M."/>
            <person name="Weitz H."/>
            <person name="Taylor A."/>
            <person name="Grigoriev I.V."/>
            <person name="Nagy L.G."/>
            <person name="Martin F."/>
            <person name="Kauserud H."/>
        </authorList>
    </citation>
    <scope>NUCLEOTIDE SEQUENCE</scope>
    <source>
        <strain evidence="9">CBHHK182m</strain>
    </source>
</reference>
<comment type="caution">
    <text evidence="9">The sequence shown here is derived from an EMBL/GenBank/DDBJ whole genome shotgun (WGS) entry which is preliminary data.</text>
</comment>
<name>A0AAD7K517_9AGAR</name>
<dbReference type="PANTHER" id="PTHR18829">
    <property type="entry name" value="PROTEIN YAE1 HOMOLOG"/>
    <property type="match status" value="1"/>
</dbReference>
<protein>
    <recommendedName>
        <fullName evidence="5">Protein YAE1</fullName>
    </recommendedName>
    <alternativeName>
        <fullName evidence="4">Protein yae1</fullName>
    </alternativeName>
</protein>
<evidence type="ECO:0000259" key="8">
    <source>
        <dbReference type="Pfam" id="PF09811"/>
    </source>
</evidence>
<dbReference type="GO" id="GO:0005634">
    <property type="term" value="C:nucleus"/>
    <property type="evidence" value="ECO:0007669"/>
    <property type="project" value="UniProtKB-SubCell"/>
</dbReference>
<evidence type="ECO:0000313" key="9">
    <source>
        <dbReference type="EMBL" id="KAJ7778520.1"/>
    </source>
</evidence>
<evidence type="ECO:0000256" key="6">
    <source>
        <dbReference type="ARBA" id="ARBA00022490"/>
    </source>
</evidence>
<proteinExistence type="inferred from homology"/>
<evidence type="ECO:0000256" key="2">
    <source>
        <dbReference type="ARBA" id="ARBA00004496"/>
    </source>
</evidence>
<comment type="similarity">
    <text evidence="3">Belongs to the YAE1 family.</text>
</comment>
<dbReference type="AlphaFoldDB" id="A0AAD7K517"/>
<keyword evidence="10" id="KW-1185">Reference proteome</keyword>
<dbReference type="PANTHER" id="PTHR18829:SF0">
    <property type="entry name" value="PROTEIN YAE1 HOMOLOG"/>
    <property type="match status" value="1"/>
</dbReference>
<evidence type="ECO:0000256" key="5">
    <source>
        <dbReference type="ARBA" id="ARBA00018400"/>
    </source>
</evidence>
<evidence type="ECO:0000256" key="1">
    <source>
        <dbReference type="ARBA" id="ARBA00004123"/>
    </source>
</evidence>
<dbReference type="GO" id="GO:0005737">
    <property type="term" value="C:cytoplasm"/>
    <property type="evidence" value="ECO:0007669"/>
    <property type="project" value="UniProtKB-SubCell"/>
</dbReference>
<accession>A0AAD7K517</accession>
<organism evidence="9 10">
    <name type="scientific">Mycena metata</name>
    <dbReference type="NCBI Taxonomy" id="1033252"/>
    <lineage>
        <taxon>Eukaryota</taxon>
        <taxon>Fungi</taxon>
        <taxon>Dikarya</taxon>
        <taxon>Basidiomycota</taxon>
        <taxon>Agaricomycotina</taxon>
        <taxon>Agaricomycetes</taxon>
        <taxon>Agaricomycetidae</taxon>
        <taxon>Agaricales</taxon>
        <taxon>Marasmiineae</taxon>
        <taxon>Mycenaceae</taxon>
        <taxon>Mycena</taxon>
    </lineage>
</organism>
<dbReference type="Pfam" id="PF09811">
    <property type="entry name" value="Yae1_N"/>
    <property type="match status" value="1"/>
</dbReference>
<gene>
    <name evidence="9" type="ORF">B0H16DRAFT_889687</name>
</gene>
<evidence type="ECO:0000256" key="3">
    <source>
        <dbReference type="ARBA" id="ARBA00007096"/>
    </source>
</evidence>
<keyword evidence="6" id="KW-0963">Cytoplasm</keyword>
<dbReference type="EMBL" id="JARKIB010000007">
    <property type="protein sequence ID" value="KAJ7778520.1"/>
    <property type="molecule type" value="Genomic_DNA"/>
</dbReference>
<sequence length="237" mass="25837">MYRHRSRLGRVSSAASPGPLLSRNQLEPISLQFRSALPGPFTMDSPWDENTNPESSRDNEWTRISSEFTTVGYREGIPAGKESALQEGFNTGFATVGAPLGHEIGFLRGMTSALVAFLNSSACLHANKHALLIEARVIATGLAVVRFTDVAPRDIEAEAHAREHLLADADDDPGDGNEELGDQRKIEKLEDMLASLSAETETPGKTVRPTLNEVRVLEGRLQALSAQLGLAWDKKMF</sequence>
<dbReference type="InterPro" id="IPR038881">
    <property type="entry name" value="Yae1-like"/>
</dbReference>
<keyword evidence="7" id="KW-0539">Nucleus</keyword>
<dbReference type="Proteomes" id="UP001215598">
    <property type="component" value="Unassembled WGS sequence"/>
</dbReference>
<comment type="subcellular location">
    <subcellularLocation>
        <location evidence="2">Cytoplasm</location>
    </subcellularLocation>
    <subcellularLocation>
        <location evidence="1">Nucleus</location>
    </subcellularLocation>
</comment>
<evidence type="ECO:0000256" key="7">
    <source>
        <dbReference type="ARBA" id="ARBA00023242"/>
    </source>
</evidence>
<evidence type="ECO:0000313" key="10">
    <source>
        <dbReference type="Proteomes" id="UP001215598"/>
    </source>
</evidence>